<feature type="domain" description="Dinitrogenase iron-molybdenum cofactor biosynthesis" evidence="1">
    <location>
        <begin position="13"/>
        <end position="100"/>
    </location>
</feature>
<evidence type="ECO:0000313" key="3">
    <source>
        <dbReference type="Proteomes" id="UP000494245"/>
    </source>
</evidence>
<dbReference type="SUPFAM" id="SSF53146">
    <property type="entry name" value="Nitrogenase accessory factor-like"/>
    <property type="match status" value="1"/>
</dbReference>
<name>A0A6V8LTT4_9BACT</name>
<evidence type="ECO:0000313" key="2">
    <source>
        <dbReference type="EMBL" id="GFK93738.1"/>
    </source>
</evidence>
<dbReference type="Pfam" id="PF02579">
    <property type="entry name" value="Nitro_FeMo-Co"/>
    <property type="match status" value="1"/>
</dbReference>
<reference evidence="2 3" key="1">
    <citation type="submission" date="2020-04" db="EMBL/GenBank/DDBJ databases">
        <authorList>
            <consortium name="Desulfovibrio sp. FSS-1 genome sequencing consortium"/>
            <person name="Shimoshige H."/>
            <person name="Kobayashi H."/>
            <person name="Maekawa T."/>
        </authorList>
    </citation>
    <scope>NUCLEOTIDE SEQUENCE [LARGE SCALE GENOMIC DNA]</scope>
    <source>
        <strain evidence="2 3">SIID29052-01</strain>
    </source>
</reference>
<dbReference type="Gene3D" id="3.30.420.130">
    <property type="entry name" value="Dinitrogenase iron-molybdenum cofactor biosynthesis domain"/>
    <property type="match status" value="1"/>
</dbReference>
<dbReference type="InterPro" id="IPR036105">
    <property type="entry name" value="DiNase_FeMo-co_biosyn_sf"/>
</dbReference>
<protein>
    <recommendedName>
        <fullName evidence="1">Dinitrogenase iron-molybdenum cofactor biosynthesis domain-containing protein</fullName>
    </recommendedName>
</protein>
<dbReference type="EMBL" id="BLTE01000006">
    <property type="protein sequence ID" value="GFK93738.1"/>
    <property type="molecule type" value="Genomic_DNA"/>
</dbReference>
<organism evidence="2 3">
    <name type="scientific">Fundidesulfovibrio magnetotacticus</name>
    <dbReference type="NCBI Taxonomy" id="2730080"/>
    <lineage>
        <taxon>Bacteria</taxon>
        <taxon>Pseudomonadati</taxon>
        <taxon>Thermodesulfobacteriota</taxon>
        <taxon>Desulfovibrionia</taxon>
        <taxon>Desulfovibrionales</taxon>
        <taxon>Desulfovibrionaceae</taxon>
        <taxon>Fundidesulfovibrio</taxon>
    </lineage>
</organism>
<proteinExistence type="predicted"/>
<evidence type="ECO:0000259" key="1">
    <source>
        <dbReference type="Pfam" id="PF02579"/>
    </source>
</evidence>
<accession>A0A6V8LTT4</accession>
<gene>
    <name evidence="2" type="ORF">NNJEOMEG_01572</name>
</gene>
<reference evidence="2 3" key="2">
    <citation type="submission" date="2020-05" db="EMBL/GenBank/DDBJ databases">
        <title>Draft genome sequence of Desulfovibrio sp. strainFSS-1.</title>
        <authorList>
            <person name="Shimoshige H."/>
            <person name="Kobayashi H."/>
            <person name="Maekawa T."/>
        </authorList>
    </citation>
    <scope>NUCLEOTIDE SEQUENCE [LARGE SCALE GENOMIC DNA]</scope>
    <source>
        <strain evidence="2 3">SIID29052-01</strain>
    </source>
</reference>
<keyword evidence="3" id="KW-1185">Reference proteome</keyword>
<dbReference type="RefSeq" id="WP_173083078.1">
    <property type="nucleotide sequence ID" value="NZ_BLTE01000006.1"/>
</dbReference>
<dbReference type="Proteomes" id="UP000494245">
    <property type="component" value="Unassembled WGS sequence"/>
</dbReference>
<dbReference type="InterPro" id="IPR003731">
    <property type="entry name" value="Di-Nase_FeMo-co_biosynth"/>
</dbReference>
<comment type="caution">
    <text evidence="2">The sequence shown here is derived from an EMBL/GenBank/DDBJ whole genome shotgun (WGS) entry which is preliminary data.</text>
</comment>
<dbReference type="AlphaFoldDB" id="A0A6V8LTT4"/>
<sequence>MRPKRILVPLHRDEVAPRFDLAGEALIADVDPGESGFTAEEYLLPQASAEGLCDLVLRKDVDVVVCGGIEEEYYHYLRWKRVEVLDNVAGNAREAIARFAAGRLKSGEILFDRGAGHAR</sequence>